<dbReference type="EMBL" id="KZ995358">
    <property type="protein sequence ID" value="RKO90834.1"/>
    <property type="molecule type" value="Genomic_DNA"/>
</dbReference>
<keyword evidence="3" id="KW-1185">Reference proteome</keyword>
<feature type="region of interest" description="Disordered" evidence="1">
    <location>
        <begin position="145"/>
        <end position="188"/>
    </location>
</feature>
<proteinExistence type="predicted"/>
<evidence type="ECO:0000256" key="1">
    <source>
        <dbReference type="SAM" id="MobiDB-lite"/>
    </source>
</evidence>
<reference evidence="3" key="1">
    <citation type="journal article" date="2018" name="Nat. Microbiol.">
        <title>Leveraging single-cell genomics to expand the fungal tree of life.</title>
        <authorList>
            <person name="Ahrendt S.R."/>
            <person name="Quandt C.A."/>
            <person name="Ciobanu D."/>
            <person name="Clum A."/>
            <person name="Salamov A."/>
            <person name="Andreopoulos B."/>
            <person name="Cheng J.F."/>
            <person name="Woyke T."/>
            <person name="Pelin A."/>
            <person name="Henrissat B."/>
            <person name="Reynolds N.K."/>
            <person name="Benny G.L."/>
            <person name="Smith M.E."/>
            <person name="James T.Y."/>
            <person name="Grigoriev I.V."/>
        </authorList>
    </citation>
    <scope>NUCLEOTIDE SEQUENCE [LARGE SCALE GENOMIC DNA]</scope>
</reference>
<protein>
    <submittedName>
        <fullName evidence="2">Uncharacterized protein</fullName>
    </submittedName>
</protein>
<name>A0A4P9WE27_9FUNG</name>
<gene>
    <name evidence="2" type="ORF">BDK51DRAFT_36688</name>
</gene>
<evidence type="ECO:0000313" key="2">
    <source>
        <dbReference type="EMBL" id="RKO90834.1"/>
    </source>
</evidence>
<organism evidence="2 3">
    <name type="scientific">Blyttiomyces helicus</name>
    <dbReference type="NCBI Taxonomy" id="388810"/>
    <lineage>
        <taxon>Eukaryota</taxon>
        <taxon>Fungi</taxon>
        <taxon>Fungi incertae sedis</taxon>
        <taxon>Chytridiomycota</taxon>
        <taxon>Chytridiomycota incertae sedis</taxon>
        <taxon>Chytridiomycetes</taxon>
        <taxon>Chytridiomycetes incertae sedis</taxon>
        <taxon>Blyttiomyces</taxon>
    </lineage>
</organism>
<evidence type="ECO:0000313" key="3">
    <source>
        <dbReference type="Proteomes" id="UP000269721"/>
    </source>
</evidence>
<dbReference type="Proteomes" id="UP000269721">
    <property type="component" value="Unassembled WGS sequence"/>
</dbReference>
<sequence length="376" mass="41527">MRLGLRNFYDVPNWPIRSAFALFRSTPSAKMAPLDTSDPEAPYDCQAVTDEVTLTLPSSLRRLNIHGLLRVSHHIIAALRARGIEVFMASETTEARRFFWLREREPVYNWSVAGRLNLPVNMEDLPRTDVETLHWIEGIPVEEKAKDAAEGGEEDGFPNEENGGGAGGDESRILSSLGHPGEGSCEMGAGEQSRVVASGGVGSGRSCIRVAFVARRSPLELALTPFPSPFPKITFFFVKLGANITPRTHPARPQMPTSSRHPRPCSQPAPLLSLPLDILDPILELLLPLTHWSTARIHAPEFRQRALLRQVCKLLNNHILAACTSLDMPLEPSLRENVQLGAFPTDEHFLKRIDVSTAAPREPSLAHCPHQQSQCC</sequence>
<accession>A0A4P9WE27</accession>
<dbReference type="AlphaFoldDB" id="A0A4P9WE27"/>